<gene>
    <name evidence="2" type="ORF">AVDCRST_MAG68-5383</name>
</gene>
<evidence type="ECO:0000256" key="1">
    <source>
        <dbReference type="SAM" id="Phobius"/>
    </source>
</evidence>
<accession>A0A6J4MV55</accession>
<dbReference type="EMBL" id="CADCTW010000240">
    <property type="protein sequence ID" value="CAA9369707.1"/>
    <property type="molecule type" value="Genomic_DNA"/>
</dbReference>
<dbReference type="AlphaFoldDB" id="A0A6J4MV55"/>
<keyword evidence="1" id="KW-1133">Transmembrane helix</keyword>
<evidence type="ECO:0000313" key="2">
    <source>
        <dbReference type="EMBL" id="CAA9369707.1"/>
    </source>
</evidence>
<proteinExistence type="predicted"/>
<keyword evidence="1" id="KW-0812">Transmembrane</keyword>
<name>A0A6J4MV55_9BACT</name>
<protein>
    <submittedName>
        <fullName evidence="2">Uncharacterized protein</fullName>
    </submittedName>
</protein>
<sequence length="41" mass="4522">MPRNPWKARARLLGTVAAAVALGIIVGYLLLQVTIMRWSTL</sequence>
<reference evidence="2" key="1">
    <citation type="submission" date="2020-02" db="EMBL/GenBank/DDBJ databases">
        <authorList>
            <person name="Meier V. D."/>
        </authorList>
    </citation>
    <scope>NUCLEOTIDE SEQUENCE</scope>
    <source>
        <strain evidence="2">AVDCRST_MAG68</strain>
    </source>
</reference>
<keyword evidence="1" id="KW-0472">Membrane</keyword>
<feature type="transmembrane region" description="Helical" evidence="1">
    <location>
        <begin position="12"/>
        <end position="31"/>
    </location>
</feature>
<organism evidence="2">
    <name type="scientific">uncultured Gemmatimonadota bacterium</name>
    <dbReference type="NCBI Taxonomy" id="203437"/>
    <lineage>
        <taxon>Bacteria</taxon>
        <taxon>Pseudomonadati</taxon>
        <taxon>Gemmatimonadota</taxon>
        <taxon>environmental samples</taxon>
    </lineage>
</organism>